<evidence type="ECO:0000256" key="8">
    <source>
        <dbReference type="ARBA" id="ARBA00023136"/>
    </source>
</evidence>
<feature type="transmembrane region" description="Helical" evidence="10">
    <location>
        <begin position="367"/>
        <end position="389"/>
    </location>
</feature>
<dbReference type="PIRSF" id="PIRSF006603">
    <property type="entry name" value="DinF"/>
    <property type="match status" value="1"/>
</dbReference>
<evidence type="ECO:0000256" key="5">
    <source>
        <dbReference type="ARBA" id="ARBA00022692"/>
    </source>
</evidence>
<keyword evidence="4" id="KW-1003">Cell membrane</keyword>
<dbReference type="InterPro" id="IPR002528">
    <property type="entry name" value="MATE_fam"/>
</dbReference>
<comment type="caution">
    <text evidence="11">The sequence shown here is derived from an EMBL/GenBank/DDBJ whole genome shotgun (WGS) entry which is preliminary data.</text>
</comment>
<keyword evidence="12" id="KW-1185">Reference proteome</keyword>
<feature type="transmembrane region" description="Helical" evidence="10">
    <location>
        <begin position="27"/>
        <end position="52"/>
    </location>
</feature>
<feature type="transmembrane region" description="Helical" evidence="10">
    <location>
        <begin position="258"/>
        <end position="281"/>
    </location>
</feature>
<dbReference type="GO" id="GO:0042910">
    <property type="term" value="F:xenobiotic transmembrane transporter activity"/>
    <property type="evidence" value="ECO:0007669"/>
    <property type="project" value="InterPro"/>
</dbReference>
<dbReference type="GO" id="GO:0006811">
    <property type="term" value="P:monoatomic ion transport"/>
    <property type="evidence" value="ECO:0007669"/>
    <property type="project" value="UniProtKB-KW"/>
</dbReference>
<dbReference type="PANTHER" id="PTHR43298:SF2">
    <property type="entry name" value="FMN_FAD EXPORTER YEEO-RELATED"/>
    <property type="match status" value="1"/>
</dbReference>
<accession>A0A840GE82</accession>
<dbReference type="GO" id="GO:0015297">
    <property type="term" value="F:antiporter activity"/>
    <property type="evidence" value="ECO:0007669"/>
    <property type="project" value="UniProtKB-KW"/>
</dbReference>
<keyword evidence="6 10" id="KW-1133">Transmembrane helix</keyword>
<dbReference type="Proteomes" id="UP000587070">
    <property type="component" value="Unassembled WGS sequence"/>
</dbReference>
<feature type="transmembrane region" description="Helical" evidence="10">
    <location>
        <begin position="111"/>
        <end position="130"/>
    </location>
</feature>
<evidence type="ECO:0000256" key="6">
    <source>
        <dbReference type="ARBA" id="ARBA00022989"/>
    </source>
</evidence>
<evidence type="ECO:0000256" key="3">
    <source>
        <dbReference type="ARBA" id="ARBA00022449"/>
    </source>
</evidence>
<sequence length="434" mass="45625">MLIAQLAGMTMMIIDTVLLGHYGTEDLAAVAVGGGIYIAIIFALAGVVQAVGPVVAQHFGARRLSEIAPALHQAFWLSLSLMLPGILLLLHPDALLSLSPIEPAVEAKVRAYLLILACGLPAVLLHRCFYAFCNALGQPRPLMLISLGAAGLHCLLAWLLVSGRWGGEPLGVLGCGIANACAGWFTLLCGLAYLRLAPALGVYRLFAHLHMPKLSAQRELLRLGLPMGFSSFVEISAFTFIALFVAQLGAAAVAGHRIVANLAAIAYMLPLALAIATLAQVGQAVGARDARRARVSIAAGLLLAGVLSTLLGLALWLLAEPLVFAYSSDVRVQATALGLVGWMALYQVFDAVQTIAAFALRGYKITFAPMLVHVVSFWGVGLAGGWWLAFRAEDPLGVAGFWIASLASLVLAALLLGSMLWRAVRLARAEAAAA</sequence>
<keyword evidence="8 10" id="KW-0472">Membrane</keyword>
<feature type="transmembrane region" description="Helical" evidence="10">
    <location>
        <begin position="223"/>
        <end position="246"/>
    </location>
</feature>
<name>A0A840GE82_RHOTE</name>
<evidence type="ECO:0000256" key="4">
    <source>
        <dbReference type="ARBA" id="ARBA00022475"/>
    </source>
</evidence>
<evidence type="ECO:0000313" key="11">
    <source>
        <dbReference type="EMBL" id="MBB4246872.1"/>
    </source>
</evidence>
<evidence type="ECO:0000313" key="12">
    <source>
        <dbReference type="Proteomes" id="UP000587070"/>
    </source>
</evidence>
<evidence type="ECO:0000256" key="2">
    <source>
        <dbReference type="ARBA" id="ARBA00022448"/>
    </source>
</evidence>
<feature type="transmembrane region" description="Helical" evidence="10">
    <location>
        <begin position="182"/>
        <end position="203"/>
    </location>
</feature>
<evidence type="ECO:0000256" key="10">
    <source>
        <dbReference type="SAM" id="Phobius"/>
    </source>
</evidence>
<gene>
    <name evidence="11" type="ORF">GGD90_001235</name>
</gene>
<evidence type="ECO:0000256" key="9">
    <source>
        <dbReference type="ARBA" id="ARBA00031636"/>
    </source>
</evidence>
<feature type="transmembrane region" description="Helical" evidence="10">
    <location>
        <begin position="401"/>
        <end position="421"/>
    </location>
</feature>
<evidence type="ECO:0000256" key="1">
    <source>
        <dbReference type="ARBA" id="ARBA00004429"/>
    </source>
</evidence>
<feature type="transmembrane region" description="Helical" evidence="10">
    <location>
        <begin position="293"/>
        <end position="319"/>
    </location>
</feature>
<dbReference type="Pfam" id="PF01554">
    <property type="entry name" value="MatE"/>
    <property type="match status" value="2"/>
</dbReference>
<protein>
    <recommendedName>
        <fullName evidence="9">Multidrug-efflux transporter</fullName>
    </recommendedName>
</protein>
<keyword evidence="5 10" id="KW-0812">Transmembrane</keyword>
<dbReference type="InterPro" id="IPR048279">
    <property type="entry name" value="MdtK-like"/>
</dbReference>
<feature type="transmembrane region" description="Helical" evidence="10">
    <location>
        <begin position="73"/>
        <end position="91"/>
    </location>
</feature>
<keyword evidence="7" id="KW-0406">Ion transport</keyword>
<comment type="subcellular location">
    <subcellularLocation>
        <location evidence="1">Cell inner membrane</location>
        <topology evidence="1">Multi-pass membrane protein</topology>
    </subcellularLocation>
</comment>
<organism evidence="11 12">
    <name type="scientific">Rhodocyclus tenuis</name>
    <name type="common">Rhodospirillum tenue</name>
    <dbReference type="NCBI Taxonomy" id="1066"/>
    <lineage>
        <taxon>Bacteria</taxon>
        <taxon>Pseudomonadati</taxon>
        <taxon>Pseudomonadota</taxon>
        <taxon>Betaproteobacteria</taxon>
        <taxon>Rhodocyclales</taxon>
        <taxon>Rhodocyclaceae</taxon>
        <taxon>Rhodocyclus</taxon>
    </lineage>
</organism>
<dbReference type="CDD" id="cd13131">
    <property type="entry name" value="MATE_NorM_like"/>
    <property type="match status" value="1"/>
</dbReference>
<evidence type="ECO:0000256" key="7">
    <source>
        <dbReference type="ARBA" id="ARBA00023065"/>
    </source>
</evidence>
<reference evidence="11 12" key="1">
    <citation type="submission" date="2020-08" db="EMBL/GenBank/DDBJ databases">
        <title>Genome sequencing of Purple Non-Sulfur Bacteria from various extreme environments.</title>
        <authorList>
            <person name="Mayer M."/>
        </authorList>
    </citation>
    <scope>NUCLEOTIDE SEQUENCE [LARGE SCALE GENOMIC DNA]</scope>
    <source>
        <strain evidence="11 12">2761</strain>
    </source>
</reference>
<dbReference type="AlphaFoldDB" id="A0A840GE82"/>
<dbReference type="PANTHER" id="PTHR43298">
    <property type="entry name" value="MULTIDRUG RESISTANCE PROTEIN NORM-RELATED"/>
    <property type="match status" value="1"/>
</dbReference>
<dbReference type="EMBL" id="JACIGE010000003">
    <property type="protein sequence ID" value="MBB4246872.1"/>
    <property type="molecule type" value="Genomic_DNA"/>
</dbReference>
<dbReference type="NCBIfam" id="TIGR00797">
    <property type="entry name" value="matE"/>
    <property type="match status" value="1"/>
</dbReference>
<keyword evidence="2" id="KW-0813">Transport</keyword>
<dbReference type="RefSeq" id="WP_228273639.1">
    <property type="nucleotide sequence ID" value="NZ_JACIGE010000003.1"/>
</dbReference>
<feature type="transmembrane region" description="Helical" evidence="10">
    <location>
        <begin position="142"/>
        <end position="162"/>
    </location>
</feature>
<proteinExistence type="predicted"/>
<dbReference type="InterPro" id="IPR050222">
    <property type="entry name" value="MATE_MdtK"/>
</dbReference>
<keyword evidence="3" id="KW-0050">Antiport</keyword>
<dbReference type="GO" id="GO:0005886">
    <property type="term" value="C:plasma membrane"/>
    <property type="evidence" value="ECO:0007669"/>
    <property type="project" value="UniProtKB-SubCell"/>
</dbReference>